<accession>A0ABD2KTV1</accession>
<name>A0ABD2KTV1_9BILA</name>
<evidence type="ECO:0000313" key="1">
    <source>
        <dbReference type="EMBL" id="KAL3106271.1"/>
    </source>
</evidence>
<keyword evidence="2" id="KW-1185">Reference proteome</keyword>
<organism evidence="1 2">
    <name type="scientific">Heterodera trifolii</name>
    <dbReference type="NCBI Taxonomy" id="157864"/>
    <lineage>
        <taxon>Eukaryota</taxon>
        <taxon>Metazoa</taxon>
        <taxon>Ecdysozoa</taxon>
        <taxon>Nematoda</taxon>
        <taxon>Chromadorea</taxon>
        <taxon>Rhabditida</taxon>
        <taxon>Tylenchina</taxon>
        <taxon>Tylenchomorpha</taxon>
        <taxon>Tylenchoidea</taxon>
        <taxon>Heteroderidae</taxon>
        <taxon>Heteroderinae</taxon>
        <taxon>Heterodera</taxon>
    </lineage>
</organism>
<evidence type="ECO:0000313" key="2">
    <source>
        <dbReference type="Proteomes" id="UP001620626"/>
    </source>
</evidence>
<sequence length="174" mass="20037">MSCKEIGYELDRNSRLNAPSALEHKNGSTLCFIGMFTTMAELMCKEMHKIDDLVKRGFVSTAFLHRITVAQFDDFGIGKNNSDVRQCAASVEQIFNFWSKSKDKMTADRIDNHNIITNDDVEIIYPIQNQHLKQQLLGLNHQNLCNFVAKKIMMENPSEERQNEKNVTDMEMDD</sequence>
<protein>
    <submittedName>
        <fullName evidence="1">Uncharacterized protein</fullName>
    </submittedName>
</protein>
<gene>
    <name evidence="1" type="ORF">niasHT_013814</name>
</gene>
<comment type="caution">
    <text evidence="1">The sequence shown here is derived from an EMBL/GenBank/DDBJ whole genome shotgun (WGS) entry which is preliminary data.</text>
</comment>
<dbReference type="EMBL" id="JBICBT010000658">
    <property type="protein sequence ID" value="KAL3106271.1"/>
    <property type="molecule type" value="Genomic_DNA"/>
</dbReference>
<proteinExistence type="predicted"/>
<dbReference type="AlphaFoldDB" id="A0ABD2KTV1"/>
<dbReference type="Proteomes" id="UP001620626">
    <property type="component" value="Unassembled WGS sequence"/>
</dbReference>
<reference evidence="1 2" key="1">
    <citation type="submission" date="2024-10" db="EMBL/GenBank/DDBJ databases">
        <authorList>
            <person name="Kim D."/>
        </authorList>
    </citation>
    <scope>NUCLEOTIDE SEQUENCE [LARGE SCALE GENOMIC DNA]</scope>
    <source>
        <strain evidence="1">BH-2024</strain>
    </source>
</reference>